<keyword evidence="3" id="KW-1185">Reference proteome</keyword>
<evidence type="ECO:0000313" key="3">
    <source>
        <dbReference type="Proteomes" id="UP000193920"/>
    </source>
</evidence>
<accession>A0A1Y2EVE3</accession>
<dbReference type="OrthoDB" id="18339at2759"/>
<evidence type="ECO:0000313" key="2">
    <source>
        <dbReference type="EMBL" id="ORY75538.1"/>
    </source>
</evidence>
<gene>
    <name evidence="2" type="ORF">LY90DRAFT_502086</name>
</gene>
<dbReference type="GO" id="GO:0005634">
    <property type="term" value="C:nucleus"/>
    <property type="evidence" value="ECO:0007669"/>
    <property type="project" value="TreeGrafter"/>
</dbReference>
<sequence length="753" mass="88090">MASKDNLIQFIRKNELGVLKKRNRKKIYSYIYPNKYLIGITQNLQEVRLYKYLGLGKGESYSKKVKNSQFLSKHFCLFTEDCKCMIIAALDKRENRIIANKCLNNITFLLINIQTGEIQDKYVFKNDYICLVNHSGVHLHQNLIAFISIHYQEITILKITEDKKFKFYKKIGKYIHDDDEEYLKQFKYHEIKSYNDINLLRKKKRKISIGNNYIRIEESRNNNHTNYESSSSQQFIPTHFVTAASLDSLNNQHQFFINQSSTLSSTSSYQTLPRLLRRQSFNSNINVNNSRTPQEIEESISNNQILSQSSINSINHSTTNLRPRILRHSRANNNLRSLLQNRESLRQVLNRNRNNETLSHTTTNYSENNTRENNSNNHSFSIDNNFQENNSRLSSLNLDNRNNISTTYTTNNDDNINININNQRISRNNINSDNFQLNSNILLNRRISATSLSSSSTSSPTTIAEPSLMPPSNILEISENMNIRRSSGNPKEITGLKHCIMSYLFKKAYSSKFKGALNHFYLVFDKFINLKMYKMQFINTKQLLIKFGNVTYKNSKYEFPSAFGTLFFVIYDIIEEKVIGVYENSSEEMLNIFKESVDLYSDYNKRFLIYNNSPSGSIYINIDIHRKLLALQKAKNGGKANIIKRLLSFLPTNNQSFIKSPYFDRSIFYYDDNSIRTIEYPQPVINQTIRFCDRKTKKVKFELNPLLNIPDTNIPTNKIKSYIFYTFHPTDPFIISNQQFMDFPSIVNFYIRD</sequence>
<dbReference type="PANTHER" id="PTHR13374:SF3">
    <property type="entry name" value="DET1 HOMOLOG"/>
    <property type="match status" value="1"/>
</dbReference>
<dbReference type="Pfam" id="PF09737">
    <property type="entry name" value="Det1"/>
    <property type="match status" value="2"/>
</dbReference>
<dbReference type="GO" id="GO:0016567">
    <property type="term" value="P:protein ubiquitination"/>
    <property type="evidence" value="ECO:0007669"/>
    <property type="project" value="TreeGrafter"/>
</dbReference>
<dbReference type="Proteomes" id="UP000193920">
    <property type="component" value="Unassembled WGS sequence"/>
</dbReference>
<feature type="region of interest" description="Disordered" evidence="1">
    <location>
        <begin position="350"/>
        <end position="382"/>
    </location>
</feature>
<dbReference type="GO" id="GO:0032436">
    <property type="term" value="P:positive regulation of proteasomal ubiquitin-dependent protein catabolic process"/>
    <property type="evidence" value="ECO:0007669"/>
    <property type="project" value="TreeGrafter"/>
</dbReference>
<feature type="compositionally biased region" description="Polar residues" evidence="1">
    <location>
        <begin position="350"/>
        <end position="360"/>
    </location>
</feature>
<protein>
    <submittedName>
        <fullName evidence="2">Uncharacterized protein</fullName>
    </submittedName>
</protein>
<dbReference type="PANTHER" id="PTHR13374">
    <property type="entry name" value="DET1 HOMOLOG DE-ETIOLATED-1 HOMOLOG"/>
    <property type="match status" value="1"/>
</dbReference>
<reference evidence="2 3" key="1">
    <citation type="submission" date="2016-08" db="EMBL/GenBank/DDBJ databases">
        <title>A Parts List for Fungal Cellulosomes Revealed by Comparative Genomics.</title>
        <authorList>
            <consortium name="DOE Joint Genome Institute"/>
            <person name="Haitjema C.H."/>
            <person name="Gilmore S.P."/>
            <person name="Henske J.K."/>
            <person name="Solomon K.V."/>
            <person name="De Groot R."/>
            <person name="Kuo A."/>
            <person name="Mondo S.J."/>
            <person name="Salamov A.A."/>
            <person name="Labutti K."/>
            <person name="Zhao Z."/>
            <person name="Chiniquy J."/>
            <person name="Barry K."/>
            <person name="Brewer H.M."/>
            <person name="Purvine S.O."/>
            <person name="Wright A.T."/>
            <person name="Boxma B."/>
            <person name="Van Alen T."/>
            <person name="Hackstein J.H."/>
            <person name="Baker S.E."/>
            <person name="Grigoriev I.V."/>
            <person name="O'Malley M.A."/>
        </authorList>
    </citation>
    <scope>NUCLEOTIDE SEQUENCE [LARGE SCALE GENOMIC DNA]</scope>
    <source>
        <strain evidence="2 3">G1</strain>
    </source>
</reference>
<dbReference type="EMBL" id="MCOG01000025">
    <property type="protein sequence ID" value="ORY75538.1"/>
    <property type="molecule type" value="Genomic_DNA"/>
</dbReference>
<dbReference type="STRING" id="1754190.A0A1Y2EVE3"/>
<dbReference type="GO" id="GO:0031461">
    <property type="term" value="C:cullin-RING ubiquitin ligase complex"/>
    <property type="evidence" value="ECO:0007669"/>
    <property type="project" value="TreeGrafter"/>
</dbReference>
<organism evidence="2 3">
    <name type="scientific">Neocallimastix californiae</name>
    <dbReference type="NCBI Taxonomy" id="1754190"/>
    <lineage>
        <taxon>Eukaryota</taxon>
        <taxon>Fungi</taxon>
        <taxon>Fungi incertae sedis</taxon>
        <taxon>Chytridiomycota</taxon>
        <taxon>Chytridiomycota incertae sedis</taxon>
        <taxon>Neocallimastigomycetes</taxon>
        <taxon>Neocallimastigales</taxon>
        <taxon>Neocallimastigaceae</taxon>
        <taxon>Neocallimastix</taxon>
    </lineage>
</organism>
<feature type="compositionally biased region" description="Low complexity" evidence="1">
    <location>
        <begin position="361"/>
        <end position="377"/>
    </location>
</feature>
<dbReference type="AlphaFoldDB" id="A0A1Y2EVE3"/>
<dbReference type="GO" id="GO:0031625">
    <property type="term" value="F:ubiquitin protein ligase binding"/>
    <property type="evidence" value="ECO:0007669"/>
    <property type="project" value="TreeGrafter"/>
</dbReference>
<proteinExistence type="predicted"/>
<dbReference type="GO" id="GO:1990756">
    <property type="term" value="F:ubiquitin-like ligase-substrate adaptor activity"/>
    <property type="evidence" value="ECO:0007669"/>
    <property type="project" value="TreeGrafter"/>
</dbReference>
<comment type="caution">
    <text evidence="2">The sequence shown here is derived from an EMBL/GenBank/DDBJ whole genome shotgun (WGS) entry which is preliminary data.</text>
</comment>
<evidence type="ECO:0000256" key="1">
    <source>
        <dbReference type="SAM" id="MobiDB-lite"/>
    </source>
</evidence>
<name>A0A1Y2EVE3_9FUNG</name>
<dbReference type="InterPro" id="IPR019138">
    <property type="entry name" value="De-etiolated_protein_1_Det1"/>
</dbReference>